<evidence type="ECO:0000259" key="1">
    <source>
        <dbReference type="Pfam" id="PF13503"/>
    </source>
</evidence>
<dbReference type="RefSeq" id="WP_007151812.1">
    <property type="nucleotide sequence ID" value="NZ_ABCP01000001.1"/>
</dbReference>
<reference evidence="2 3" key="1">
    <citation type="submission" date="2007-06" db="EMBL/GenBank/DDBJ databases">
        <authorList>
            <person name="Green D."/>
            <person name="Ferriera S."/>
            <person name="Johnson J."/>
            <person name="Kravitz S."/>
            <person name="Beeson K."/>
            <person name="Sutton G."/>
            <person name="Rogers Y.-H."/>
            <person name="Friedman R."/>
            <person name="Frazier M."/>
            <person name="Venter J.C."/>
        </authorList>
    </citation>
    <scope>NUCLEOTIDE SEQUENCE [LARGE SCALE GENOMIC DNA]</scope>
    <source>
        <strain evidence="2 3">DG893</strain>
    </source>
</reference>
<keyword evidence="3" id="KW-1185">Reference proteome</keyword>
<feature type="domain" description="DUF4123" evidence="1">
    <location>
        <begin position="26"/>
        <end position="137"/>
    </location>
</feature>
<name>A6EUW1_9GAMM</name>
<comment type="caution">
    <text evidence="2">The sequence shown here is derived from an EMBL/GenBank/DDBJ whole genome shotgun (WGS) entry which is preliminary data.</text>
</comment>
<dbReference type="EMBL" id="ABCP01000001">
    <property type="protein sequence ID" value="EDM49610.1"/>
    <property type="molecule type" value="Genomic_DNA"/>
</dbReference>
<accession>A6EUW1</accession>
<evidence type="ECO:0000313" key="3">
    <source>
        <dbReference type="Proteomes" id="UP000005856"/>
    </source>
</evidence>
<evidence type="ECO:0000313" key="2">
    <source>
        <dbReference type="EMBL" id="EDM49610.1"/>
    </source>
</evidence>
<dbReference type="InterPro" id="IPR025391">
    <property type="entry name" value="DUF4123"/>
</dbReference>
<organism evidence="2 3">
    <name type="scientific">Marinobacter algicola DG893</name>
    <dbReference type="NCBI Taxonomy" id="443152"/>
    <lineage>
        <taxon>Bacteria</taxon>
        <taxon>Pseudomonadati</taxon>
        <taxon>Pseudomonadota</taxon>
        <taxon>Gammaproteobacteria</taxon>
        <taxon>Pseudomonadales</taxon>
        <taxon>Marinobacteraceae</taxon>
        <taxon>Marinobacter</taxon>
    </lineage>
</organism>
<sequence>MNPDCCPLSESPFTHFNWPDHHPVGLVLDGVAIPDLGEQIYQWAGDQSVNAECLFAETRWEAVSALSPWLVWLSGPEDPVLKGFLELGPAREQGYLLVSDTDRTTCSRWIQSHLQIEMAPGCEELVRIAHPAIARTVIGGNLPRFPVRAIERLMIPDSISGQWHLVEPPAVQPGTTGDQPEKMMASPDLKSAFDAFNRRKDALQIWNSLDESVRKQLGGSELIDAYPLLRSVLDKAIINGCNSVREIMQFLFANLPRTS</sequence>
<dbReference type="OrthoDB" id="6353266at2"/>
<dbReference type="eggNOG" id="ENOG502ZU10">
    <property type="taxonomic scope" value="Bacteria"/>
</dbReference>
<dbReference type="AlphaFoldDB" id="A6EUW1"/>
<dbReference type="STRING" id="443152.MDG893_10431"/>
<proteinExistence type="predicted"/>
<gene>
    <name evidence="2" type="ORF">MDG893_10431</name>
</gene>
<dbReference type="Proteomes" id="UP000005856">
    <property type="component" value="Unassembled WGS sequence"/>
</dbReference>
<protein>
    <recommendedName>
        <fullName evidence="1">DUF4123 domain-containing protein</fullName>
    </recommendedName>
</protein>
<dbReference type="Pfam" id="PF13503">
    <property type="entry name" value="DUF4123"/>
    <property type="match status" value="1"/>
</dbReference>